<dbReference type="AlphaFoldDB" id="A0A922P172"/>
<evidence type="ECO:0000313" key="3">
    <source>
        <dbReference type="Proteomes" id="UP000052167"/>
    </source>
</evidence>
<organism evidence="2 3">
    <name type="scientific">Pseudorhizobium pelagicum</name>
    <dbReference type="NCBI Taxonomy" id="1509405"/>
    <lineage>
        <taxon>Bacteria</taxon>
        <taxon>Pseudomonadati</taxon>
        <taxon>Pseudomonadota</taxon>
        <taxon>Alphaproteobacteria</taxon>
        <taxon>Hyphomicrobiales</taxon>
        <taxon>Rhizobiaceae</taxon>
        <taxon>Rhizobium/Agrobacterium group</taxon>
        <taxon>Pseudorhizobium</taxon>
    </lineage>
</organism>
<comment type="caution">
    <text evidence="2">The sequence shown here is derived from an EMBL/GenBank/DDBJ whole genome shotgun (WGS) entry which is preliminary data.</text>
</comment>
<dbReference type="EMBL" id="JOKJ01000005">
    <property type="protein sequence ID" value="KEQ09867.1"/>
    <property type="molecule type" value="Genomic_DNA"/>
</dbReference>
<gene>
    <name evidence="2" type="ORF">GV68_21200</name>
</gene>
<sequence length="95" mass="10545">MIASDSMPVPRKSLPDGGSERGRLMDTPEFVEKLAKELRQRSDPHLPHEFYLEQVRRQLAGRAGLSGTAARDAVLGSRKTPLQSASVFRAWAMPE</sequence>
<protein>
    <submittedName>
        <fullName evidence="2">Uncharacterized protein</fullName>
    </submittedName>
</protein>
<proteinExistence type="predicted"/>
<name>A0A922P172_9HYPH</name>
<evidence type="ECO:0000256" key="1">
    <source>
        <dbReference type="SAM" id="MobiDB-lite"/>
    </source>
</evidence>
<dbReference type="Proteomes" id="UP000052167">
    <property type="component" value="Unassembled WGS sequence"/>
</dbReference>
<feature type="region of interest" description="Disordered" evidence="1">
    <location>
        <begin position="1"/>
        <end position="25"/>
    </location>
</feature>
<evidence type="ECO:0000313" key="2">
    <source>
        <dbReference type="EMBL" id="KEQ09867.1"/>
    </source>
</evidence>
<accession>A0A922P172</accession>
<reference evidence="2 3" key="1">
    <citation type="submission" date="2014-06" db="EMBL/GenBank/DDBJ databases">
        <title>Rhizobium pelagicum/R2-400B4.</title>
        <authorList>
            <person name="Kimes N.E."/>
            <person name="Lopez-Perez M."/>
        </authorList>
    </citation>
    <scope>NUCLEOTIDE SEQUENCE [LARGE SCALE GENOMIC DNA]</scope>
    <source>
        <strain evidence="2 3">R2-400B4</strain>
    </source>
</reference>
<keyword evidence="3" id="KW-1185">Reference proteome</keyword>